<reference evidence="2" key="1">
    <citation type="journal article" date="2010" name="Genome Res.">
        <title>Population genomic sequencing of Coccidioides fungi reveals recent hybridization and transposon control.</title>
        <authorList>
            <person name="Neafsey D.E."/>
            <person name="Barker B.M."/>
            <person name="Sharpton T.J."/>
            <person name="Stajich J.E."/>
            <person name="Park D.J."/>
            <person name="Whiston E."/>
            <person name="Hung C.-Y."/>
            <person name="McMahan C."/>
            <person name="White J."/>
            <person name="Sykes S."/>
            <person name="Heiman D."/>
            <person name="Young S."/>
            <person name="Zeng Q."/>
            <person name="Abouelleil A."/>
            <person name="Aftuck L."/>
            <person name="Bessette D."/>
            <person name="Brown A."/>
            <person name="FitzGerald M."/>
            <person name="Lui A."/>
            <person name="Macdonald J.P."/>
            <person name="Priest M."/>
            <person name="Orbach M.J."/>
            <person name="Galgiani J.N."/>
            <person name="Kirkland T.N."/>
            <person name="Cole G.T."/>
            <person name="Birren B.W."/>
            <person name="Henn M.R."/>
            <person name="Taylor J.W."/>
            <person name="Rounsley S.D."/>
        </authorList>
    </citation>
    <scope>NUCLEOTIDE SEQUENCE [LARGE SCALE GENOMIC DNA]</scope>
    <source>
        <strain evidence="2">RMSCC 757 / Silveira</strain>
    </source>
</reference>
<evidence type="ECO:0000313" key="1">
    <source>
        <dbReference type="EMBL" id="EFW13722.1"/>
    </source>
</evidence>
<sequence>MPKKSLRAPDRFTTSHKFALPPTELRFRVSSFLLRTVEASQSAASTPVIWKAPSPIWPGRLFQADGSPTARRMHQEEGVLALPQIRQWRPSAMSPLRDFIDLIA</sequence>
<organism evidence="2">
    <name type="scientific">Coccidioides posadasii (strain RMSCC 757 / Silveira)</name>
    <name type="common">Valley fever fungus</name>
    <dbReference type="NCBI Taxonomy" id="443226"/>
    <lineage>
        <taxon>Eukaryota</taxon>
        <taxon>Fungi</taxon>
        <taxon>Dikarya</taxon>
        <taxon>Ascomycota</taxon>
        <taxon>Pezizomycotina</taxon>
        <taxon>Eurotiomycetes</taxon>
        <taxon>Eurotiomycetidae</taxon>
        <taxon>Onygenales</taxon>
        <taxon>Onygenaceae</taxon>
        <taxon>Coccidioides</taxon>
    </lineage>
</organism>
<gene>
    <name evidence="1" type="ORF">CPSG_09761</name>
</gene>
<proteinExistence type="predicted"/>
<protein>
    <submittedName>
        <fullName evidence="1">Predicted protein</fullName>
    </submittedName>
</protein>
<dbReference type="HOGENOM" id="CLU_2249885_0_0_1"/>
<evidence type="ECO:0000313" key="2">
    <source>
        <dbReference type="Proteomes" id="UP000002497"/>
    </source>
</evidence>
<dbReference type="Proteomes" id="UP000002497">
    <property type="component" value="Unassembled WGS sequence"/>
</dbReference>
<keyword evidence="2" id="KW-1185">Reference proteome</keyword>
<name>E9DIW8_COCPS</name>
<dbReference type="VEuPathDB" id="FungiDB:CPSG_09761"/>
<accession>E9DIW8</accession>
<dbReference type="EMBL" id="GL636512">
    <property type="protein sequence ID" value="EFW13722.1"/>
    <property type="molecule type" value="Genomic_DNA"/>
</dbReference>
<dbReference type="AlphaFoldDB" id="E9DIW8"/>
<reference evidence="2" key="2">
    <citation type="submission" date="2010-03" db="EMBL/GenBank/DDBJ databases">
        <title>The genome sequence of Coccidioides posadasii strain Silveira.</title>
        <authorList>
            <consortium name="The Broad Institute Genome Sequencing Center for Infectious Disease"/>
            <person name="Neafsey D."/>
            <person name="Orbach M."/>
            <person name="Henn M.R."/>
            <person name="Cole G.T."/>
            <person name="Galgiani J."/>
            <person name="Gardner M.J."/>
            <person name="Kirkland T.N."/>
            <person name="Taylor J.W."/>
            <person name="Young S.K."/>
            <person name="Zeng Q."/>
            <person name="Koehrsen M."/>
            <person name="Alvarado L."/>
            <person name="Berlin A."/>
            <person name="Borenstein D."/>
            <person name="Chapman S.B."/>
            <person name="Chen Z."/>
            <person name="Engels R."/>
            <person name="Freedman E."/>
            <person name="Gellesch M."/>
            <person name="Goldberg J."/>
            <person name="Griggs A."/>
            <person name="Gujja S."/>
            <person name="Heilman E."/>
            <person name="Heiman D."/>
            <person name="Howarth C."/>
            <person name="Jen D."/>
            <person name="Larson L."/>
            <person name="Mehta T."/>
            <person name="Neiman D."/>
            <person name="Park D."/>
            <person name="Pearson M."/>
            <person name="Richards J."/>
            <person name="Roberts A."/>
            <person name="Saif S."/>
            <person name="Shea T."/>
            <person name="Shenoy N."/>
            <person name="Sisk P."/>
            <person name="Stolte C."/>
            <person name="Sykes S."/>
            <person name="Walk T."/>
            <person name="White J."/>
            <person name="Yandava C."/>
            <person name="Haas B."/>
            <person name="Nusbaum C."/>
            <person name="Birren B."/>
        </authorList>
    </citation>
    <scope>NUCLEOTIDE SEQUENCE [LARGE SCALE GENOMIC DNA]</scope>
    <source>
        <strain evidence="2">RMSCC 757 / Silveira</strain>
    </source>
</reference>